<dbReference type="GO" id="GO:0006520">
    <property type="term" value="P:amino acid metabolic process"/>
    <property type="evidence" value="ECO:0007669"/>
    <property type="project" value="TreeGrafter"/>
</dbReference>
<name>A0A428PYS7_9HYPO</name>
<dbReference type="PANTHER" id="PTHR43795:SF39">
    <property type="entry name" value="AMINOTRANSFERASE CLASS I_CLASSII DOMAIN-CONTAINING PROTEIN"/>
    <property type="match status" value="1"/>
</dbReference>
<organism evidence="4 5">
    <name type="scientific">Fusarium duplospermum</name>
    <dbReference type="NCBI Taxonomy" id="1325734"/>
    <lineage>
        <taxon>Eukaryota</taxon>
        <taxon>Fungi</taxon>
        <taxon>Dikarya</taxon>
        <taxon>Ascomycota</taxon>
        <taxon>Pezizomycotina</taxon>
        <taxon>Sordariomycetes</taxon>
        <taxon>Hypocreomycetidae</taxon>
        <taxon>Hypocreales</taxon>
        <taxon>Nectriaceae</taxon>
        <taxon>Fusarium</taxon>
        <taxon>Fusarium solani species complex</taxon>
    </lineage>
</organism>
<keyword evidence="5" id="KW-1185">Reference proteome</keyword>
<reference evidence="4 5" key="1">
    <citation type="submission" date="2017-06" db="EMBL/GenBank/DDBJ databases">
        <title>Comparative genomic analysis of Ambrosia Fusariam Clade fungi.</title>
        <authorList>
            <person name="Stajich J.E."/>
            <person name="Carrillo J."/>
            <person name="Kijimoto T."/>
            <person name="Eskalen A."/>
            <person name="O'Donnell K."/>
            <person name="Kasson M."/>
        </authorList>
    </citation>
    <scope>NUCLEOTIDE SEQUENCE [LARGE SCALE GENOMIC DNA]</scope>
    <source>
        <strain evidence="4 5">NRRL62584</strain>
    </source>
</reference>
<dbReference type="InterPro" id="IPR004838">
    <property type="entry name" value="NHTrfase_class1_PyrdxlP-BS"/>
</dbReference>
<dbReference type="OrthoDB" id="7042322at2759"/>
<dbReference type="InterPro" id="IPR015422">
    <property type="entry name" value="PyrdxlP-dep_Trfase_small"/>
</dbReference>
<dbReference type="InterPro" id="IPR050478">
    <property type="entry name" value="Ethylene_sulfur-biosynth"/>
</dbReference>
<dbReference type="InterPro" id="IPR015421">
    <property type="entry name" value="PyrdxlP-dep_Trfase_major"/>
</dbReference>
<sequence length="394" mass="43816">MLSARGTAWTKYGYLHGKENTYDPVKNPKGDVILTNAFNWFILEDLTKFMNSHHGLDKSLFTYGEGYTGTLRLRSAMANHLNRHFHPAQTIDAEEITFTAGVTNINEVCASVTCDPGEAIMLGRPIYGSFSEDFVMRTGVNLEYVSVGDTDQFSPDCIAGYEAGFEDAKARGVNIRALVICNPHNPIGQCYPRETLVALVRFCASKGIHLISDEIYALSVYGQEGDELESFTSLRTIDTSGIIDPSQVHILHGMSKDYAAAGLRLGCVITQNQEFSKAVRAICRFSSPSQLSMDLAAKFLEDEAFVDEFLKNNAGLFVWLDLSRHLDLDEVNGDEWEAEKKLSQRFTRAGVIMDTGGEYRAPRAGRFRLMFTVEEGTLREGIKRISAVLTEKRG</sequence>
<comment type="caution">
    <text evidence="4">The sequence shown here is derived from an EMBL/GenBank/DDBJ whole genome shotgun (WGS) entry which is preliminary data.</text>
</comment>
<comment type="similarity">
    <text evidence="1">Belongs to the class-I pyridoxal-phosphate-dependent aminotransferase family.</text>
</comment>
<dbReference type="PROSITE" id="PS00105">
    <property type="entry name" value="AA_TRANSFER_CLASS_1"/>
    <property type="match status" value="1"/>
</dbReference>
<dbReference type="PANTHER" id="PTHR43795">
    <property type="entry name" value="BIFUNCTIONAL ASPARTATE AMINOTRANSFERASE AND GLUTAMATE/ASPARTATE-PREPHENATE AMINOTRANSFERASE-RELATED"/>
    <property type="match status" value="1"/>
</dbReference>
<evidence type="ECO:0000256" key="2">
    <source>
        <dbReference type="ARBA" id="ARBA00022898"/>
    </source>
</evidence>
<dbReference type="AlphaFoldDB" id="A0A428PYS7"/>
<dbReference type="EMBL" id="NKCI01000075">
    <property type="protein sequence ID" value="RSL58227.1"/>
    <property type="molecule type" value="Genomic_DNA"/>
</dbReference>
<protein>
    <recommendedName>
        <fullName evidence="3">Aminotransferase class I/classII large domain-containing protein</fullName>
    </recommendedName>
</protein>
<dbReference type="STRING" id="1325734.A0A428PYS7"/>
<keyword evidence="2" id="KW-0663">Pyridoxal phosphate</keyword>
<dbReference type="GO" id="GO:0008483">
    <property type="term" value="F:transaminase activity"/>
    <property type="evidence" value="ECO:0007669"/>
    <property type="project" value="TreeGrafter"/>
</dbReference>
<proteinExistence type="inferred from homology"/>
<evidence type="ECO:0000256" key="1">
    <source>
        <dbReference type="ARBA" id="ARBA00007441"/>
    </source>
</evidence>
<dbReference type="SUPFAM" id="SSF53383">
    <property type="entry name" value="PLP-dependent transferases"/>
    <property type="match status" value="1"/>
</dbReference>
<dbReference type="GO" id="GO:0030170">
    <property type="term" value="F:pyridoxal phosphate binding"/>
    <property type="evidence" value="ECO:0007669"/>
    <property type="project" value="InterPro"/>
</dbReference>
<accession>A0A428PYS7</accession>
<dbReference type="PRINTS" id="PR00753">
    <property type="entry name" value="ACCSYNTHASE"/>
</dbReference>
<feature type="domain" description="Aminotransferase class I/classII large" evidence="3">
    <location>
        <begin position="55"/>
        <end position="313"/>
    </location>
</feature>
<evidence type="ECO:0000313" key="5">
    <source>
        <dbReference type="Proteomes" id="UP000288168"/>
    </source>
</evidence>
<dbReference type="Proteomes" id="UP000288168">
    <property type="component" value="Unassembled WGS sequence"/>
</dbReference>
<dbReference type="Gene3D" id="3.90.1150.10">
    <property type="entry name" value="Aspartate Aminotransferase, domain 1"/>
    <property type="match status" value="1"/>
</dbReference>
<dbReference type="InterPro" id="IPR015424">
    <property type="entry name" value="PyrdxlP-dep_Trfase"/>
</dbReference>
<dbReference type="CDD" id="cd00609">
    <property type="entry name" value="AAT_like"/>
    <property type="match status" value="1"/>
</dbReference>
<dbReference type="Pfam" id="PF00155">
    <property type="entry name" value="Aminotran_1_2"/>
    <property type="match status" value="1"/>
</dbReference>
<evidence type="ECO:0000259" key="3">
    <source>
        <dbReference type="Pfam" id="PF00155"/>
    </source>
</evidence>
<dbReference type="Gene3D" id="3.40.640.10">
    <property type="entry name" value="Type I PLP-dependent aspartate aminotransferase-like (Major domain)"/>
    <property type="match status" value="1"/>
</dbReference>
<dbReference type="InterPro" id="IPR004839">
    <property type="entry name" value="Aminotransferase_I/II_large"/>
</dbReference>
<evidence type="ECO:0000313" key="4">
    <source>
        <dbReference type="EMBL" id="RSL58227.1"/>
    </source>
</evidence>
<gene>
    <name evidence="4" type="ORF">CEP54_007885</name>
</gene>